<dbReference type="Proteomes" id="UP001412067">
    <property type="component" value="Unassembled WGS sequence"/>
</dbReference>
<reference evidence="2 3" key="1">
    <citation type="journal article" date="2022" name="Nat. Plants">
        <title>Genomes of leafy and leafless Platanthera orchids illuminate the evolution of mycoheterotrophy.</title>
        <authorList>
            <person name="Li M.H."/>
            <person name="Liu K.W."/>
            <person name="Li Z."/>
            <person name="Lu H.C."/>
            <person name="Ye Q.L."/>
            <person name="Zhang D."/>
            <person name="Wang J.Y."/>
            <person name="Li Y.F."/>
            <person name="Zhong Z.M."/>
            <person name="Liu X."/>
            <person name="Yu X."/>
            <person name="Liu D.K."/>
            <person name="Tu X.D."/>
            <person name="Liu B."/>
            <person name="Hao Y."/>
            <person name="Liao X.Y."/>
            <person name="Jiang Y.T."/>
            <person name="Sun W.H."/>
            <person name="Chen J."/>
            <person name="Chen Y.Q."/>
            <person name="Ai Y."/>
            <person name="Zhai J.W."/>
            <person name="Wu S.S."/>
            <person name="Zhou Z."/>
            <person name="Hsiao Y.Y."/>
            <person name="Wu W.L."/>
            <person name="Chen Y.Y."/>
            <person name="Lin Y.F."/>
            <person name="Hsu J.L."/>
            <person name="Li C.Y."/>
            <person name="Wang Z.W."/>
            <person name="Zhao X."/>
            <person name="Zhong W.Y."/>
            <person name="Ma X.K."/>
            <person name="Ma L."/>
            <person name="Huang J."/>
            <person name="Chen G.Z."/>
            <person name="Huang M.Z."/>
            <person name="Huang L."/>
            <person name="Peng D.H."/>
            <person name="Luo Y.B."/>
            <person name="Zou S.Q."/>
            <person name="Chen S.P."/>
            <person name="Lan S."/>
            <person name="Tsai W.C."/>
            <person name="Van de Peer Y."/>
            <person name="Liu Z.J."/>
        </authorList>
    </citation>
    <scope>NUCLEOTIDE SEQUENCE [LARGE SCALE GENOMIC DNA]</scope>
    <source>
        <strain evidence="2">Lor288</strain>
    </source>
</reference>
<accession>A0ABR2MHA3</accession>
<evidence type="ECO:0000256" key="1">
    <source>
        <dbReference type="SAM" id="MobiDB-lite"/>
    </source>
</evidence>
<feature type="region of interest" description="Disordered" evidence="1">
    <location>
        <begin position="118"/>
        <end position="138"/>
    </location>
</feature>
<protein>
    <submittedName>
        <fullName evidence="2">Uncharacterized protein</fullName>
    </submittedName>
</protein>
<keyword evidence="3" id="KW-1185">Reference proteome</keyword>
<proteinExistence type="predicted"/>
<comment type="caution">
    <text evidence="2">The sequence shown here is derived from an EMBL/GenBank/DDBJ whole genome shotgun (WGS) entry which is preliminary data.</text>
</comment>
<dbReference type="PANTHER" id="PTHR37767">
    <property type="entry name" value="HYDROXYPROLINE-RICH GLYCOPROTEIN FAMILY PROTEIN"/>
    <property type="match status" value="1"/>
</dbReference>
<gene>
    <name evidence="2" type="ORF">KSP40_PGU006938</name>
</gene>
<dbReference type="EMBL" id="JBBWWR010000007">
    <property type="protein sequence ID" value="KAK8963537.1"/>
    <property type="molecule type" value="Genomic_DNA"/>
</dbReference>
<evidence type="ECO:0000313" key="2">
    <source>
        <dbReference type="EMBL" id="KAK8963537.1"/>
    </source>
</evidence>
<name>A0ABR2MHA3_9ASPA</name>
<organism evidence="2 3">
    <name type="scientific">Platanthera guangdongensis</name>
    <dbReference type="NCBI Taxonomy" id="2320717"/>
    <lineage>
        <taxon>Eukaryota</taxon>
        <taxon>Viridiplantae</taxon>
        <taxon>Streptophyta</taxon>
        <taxon>Embryophyta</taxon>
        <taxon>Tracheophyta</taxon>
        <taxon>Spermatophyta</taxon>
        <taxon>Magnoliopsida</taxon>
        <taxon>Liliopsida</taxon>
        <taxon>Asparagales</taxon>
        <taxon>Orchidaceae</taxon>
        <taxon>Orchidoideae</taxon>
        <taxon>Orchideae</taxon>
        <taxon>Orchidinae</taxon>
        <taxon>Platanthera</taxon>
    </lineage>
</organism>
<evidence type="ECO:0000313" key="3">
    <source>
        <dbReference type="Proteomes" id="UP001412067"/>
    </source>
</evidence>
<dbReference type="PANTHER" id="PTHR37767:SF1">
    <property type="entry name" value="HYDROXYPROLINE-RICH GLYCOPROTEIN FAMILY PROTEIN"/>
    <property type="match status" value="1"/>
</dbReference>
<sequence>MPFSHHRRYGSQPISIPFLWEQKPGTPKPDWIYEAVISPAKPGSSGETPIAPIKFVISVPFQWEEKPGKPIDRNPSSPNILPESISSRNPFINPFAAEIGAFYSDRYYPALPEISAEGDSNRNESWNSVSESDSRCDSCDSENGGVADSFIDLFSCIDRRSQLAKKRNLTLGELILLSRRLSCPKNSEYVRNRRNFPQVKPSLLFIVPLHSLI</sequence>